<dbReference type="RefSeq" id="WP_161009905.1">
    <property type="nucleotide sequence ID" value="NZ_WWCN01000028.1"/>
</dbReference>
<proteinExistence type="predicted"/>
<keyword evidence="2" id="KW-1185">Reference proteome</keyword>
<accession>A0A6L8KJU9</accession>
<gene>
    <name evidence="1" type="ORF">GTP46_27955</name>
</gene>
<reference evidence="1 2" key="1">
    <citation type="submission" date="2019-12" db="EMBL/GenBank/DDBJ databases">
        <title>Novel species isolated from a subtropical stream in China.</title>
        <authorList>
            <person name="Lu H."/>
        </authorList>
    </citation>
    <scope>NUCLEOTIDE SEQUENCE [LARGE SCALE GENOMIC DNA]</scope>
    <source>
        <strain evidence="1 2">FT135W</strain>
    </source>
</reference>
<name>A0A6L8KJU9_9BURK</name>
<dbReference type="EMBL" id="WWCN01000028">
    <property type="protein sequence ID" value="MYM26468.1"/>
    <property type="molecule type" value="Genomic_DNA"/>
</dbReference>
<evidence type="ECO:0000313" key="1">
    <source>
        <dbReference type="EMBL" id="MYM26468.1"/>
    </source>
</evidence>
<comment type="caution">
    <text evidence="1">The sequence shown here is derived from an EMBL/GenBank/DDBJ whole genome shotgun (WGS) entry which is preliminary data.</text>
</comment>
<dbReference type="AlphaFoldDB" id="A0A6L8KJU9"/>
<protein>
    <submittedName>
        <fullName evidence="1">Uncharacterized protein</fullName>
    </submittedName>
</protein>
<sequence length="116" mass="13047">MFKIVFWGLIFVAAGLVQAEDKLPMPSPHMQVPMLLPNEVVDLAENYLVQVIKIPRNSFRVSSVGYRYLSIVPAPPGVIDIGWHIDFECVPMKLDCRYSVGVSNSNSPQIVMYPVR</sequence>
<evidence type="ECO:0000313" key="2">
    <source>
        <dbReference type="Proteomes" id="UP000479335"/>
    </source>
</evidence>
<organism evidence="1 2">
    <name type="scientific">Duganella flavida</name>
    <dbReference type="NCBI Taxonomy" id="2692175"/>
    <lineage>
        <taxon>Bacteria</taxon>
        <taxon>Pseudomonadati</taxon>
        <taxon>Pseudomonadota</taxon>
        <taxon>Betaproteobacteria</taxon>
        <taxon>Burkholderiales</taxon>
        <taxon>Oxalobacteraceae</taxon>
        <taxon>Telluria group</taxon>
        <taxon>Duganella</taxon>
    </lineage>
</organism>
<dbReference type="Proteomes" id="UP000479335">
    <property type="component" value="Unassembled WGS sequence"/>
</dbReference>